<keyword evidence="2" id="KW-1185">Reference proteome</keyword>
<name>A0ABN9WJJ9_9DINO</name>
<organism evidence="1 2">
    <name type="scientific">Prorocentrum cordatum</name>
    <dbReference type="NCBI Taxonomy" id="2364126"/>
    <lineage>
        <taxon>Eukaryota</taxon>
        <taxon>Sar</taxon>
        <taxon>Alveolata</taxon>
        <taxon>Dinophyceae</taxon>
        <taxon>Prorocentrales</taxon>
        <taxon>Prorocentraceae</taxon>
        <taxon>Prorocentrum</taxon>
    </lineage>
</organism>
<dbReference type="Gene3D" id="3.40.50.300">
    <property type="entry name" value="P-loop containing nucleotide triphosphate hydrolases"/>
    <property type="match status" value="1"/>
</dbReference>
<comment type="caution">
    <text evidence="1">The sequence shown here is derived from an EMBL/GenBank/DDBJ whole genome shotgun (WGS) entry which is preliminary data.</text>
</comment>
<gene>
    <name evidence="1" type="ORF">PCOR1329_LOCUS67984</name>
</gene>
<dbReference type="Pfam" id="PF17784">
    <property type="entry name" value="Sulfotransfer_4"/>
    <property type="match status" value="1"/>
</dbReference>
<dbReference type="InterPro" id="IPR040632">
    <property type="entry name" value="Sulfotransfer_4"/>
</dbReference>
<protein>
    <submittedName>
        <fullName evidence="1">Uncharacterized protein</fullName>
    </submittedName>
</protein>
<evidence type="ECO:0000313" key="1">
    <source>
        <dbReference type="EMBL" id="CAK0886697.1"/>
    </source>
</evidence>
<dbReference type="PANTHER" id="PTHR11439:SF483">
    <property type="entry name" value="PEPTIDE SYNTHASE GLIP-LIKE, PUTATIVE (AFU_ORTHOLOGUE AFUA_3G12920)-RELATED"/>
    <property type="match status" value="1"/>
</dbReference>
<sequence length="627" mass="67858">MFGRAFTILGTKGEELDKERQRWKARAVFQGSSVRTKTGTSAAELSEEAANAPASFAAARAAIAAGVFKGFDNKLRDAESARRPGSWHFDGSARKKPRYTRPHYKLIKALYGHPEAGALWEAKLDSIVRQLGWAPVGKEFPGMYIHSGVPEASGSTSSARSVTGAALTVYVDDLLMQWADPGAMPGAFATTAACYVASVLFLSRAARPDISVAVQRLCPHVAKWSTTRDVALARLYSYLHSTGNVAPVALSSPDDFEELQLRAWSDADWAGDAETTRPTSGLFLELFAPTSEHYWPLSWANQKQTATSSATAEAEAPTMSKNARMDALPMADMLAKMGVKTNIVVLVAYAQATAAVERGHFKKPRHLGRAQKCSISVAHEVWKDGEIEVEHHPMATHKGDGFTEALLPAKFIEARGLMNIRVSDPAIGVGLRLLQLLFGRSGLSFSSFILGSKCSHLLWPEKALERPYDLVESGVGLLVATVLALLRRWLRQYAMRLPRCTGAGTGALGATGRAGRPDRPPCVAAATVTKLKLRRFTYSWPDACSDKQSIDARSSNTTGLKVILAGMSKTGTSSLAQAMRDLGLRTYHIEDAFAPIAWTDTLESSMLSWPMPVVFRSVSVQSVGGSE</sequence>
<dbReference type="PANTHER" id="PTHR11439">
    <property type="entry name" value="GAG-POL-RELATED RETROTRANSPOSON"/>
    <property type="match status" value="1"/>
</dbReference>
<dbReference type="Proteomes" id="UP001189429">
    <property type="component" value="Unassembled WGS sequence"/>
</dbReference>
<evidence type="ECO:0000313" key="2">
    <source>
        <dbReference type="Proteomes" id="UP001189429"/>
    </source>
</evidence>
<dbReference type="InterPro" id="IPR027417">
    <property type="entry name" value="P-loop_NTPase"/>
</dbReference>
<proteinExistence type="predicted"/>
<accession>A0ABN9WJJ9</accession>
<dbReference type="EMBL" id="CAUYUJ010018837">
    <property type="protein sequence ID" value="CAK0886697.1"/>
    <property type="molecule type" value="Genomic_DNA"/>
</dbReference>
<reference evidence="1" key="1">
    <citation type="submission" date="2023-10" db="EMBL/GenBank/DDBJ databases">
        <authorList>
            <person name="Chen Y."/>
            <person name="Shah S."/>
            <person name="Dougan E. K."/>
            <person name="Thang M."/>
            <person name="Chan C."/>
        </authorList>
    </citation>
    <scope>NUCLEOTIDE SEQUENCE [LARGE SCALE GENOMIC DNA]</scope>
</reference>